<evidence type="ECO:0000313" key="1">
    <source>
        <dbReference type="EMBL" id="WPB86427.1"/>
    </source>
</evidence>
<accession>A0ABZ0PM32</accession>
<dbReference type="InterPro" id="IPR029044">
    <property type="entry name" value="Nucleotide-diphossugar_trans"/>
</dbReference>
<protein>
    <submittedName>
        <fullName evidence="1">TIGR04282 family arsenosugar biosynthesis glycosyltransferase</fullName>
    </submittedName>
</protein>
<dbReference type="PANTHER" id="PTHR36529:SF1">
    <property type="entry name" value="GLYCOSYLTRANSFERASE"/>
    <property type="match status" value="1"/>
</dbReference>
<dbReference type="PANTHER" id="PTHR36529">
    <property type="entry name" value="SLL1095 PROTEIN"/>
    <property type="match status" value="1"/>
</dbReference>
<dbReference type="InterPro" id="IPR018641">
    <property type="entry name" value="Trfase_1_rSAM/seldom-assoc"/>
</dbReference>
<proteinExistence type="predicted"/>
<sequence length="267" mass="27953">MGPGAAISIVCKTPGVGGGKSRLRPLLGAEMVARLSGCFIRDVAAALEAVPSPLGRQLYALYSPAGSDVLLRALLPPPWTLVLSHAQSVGAVLDMSMAAFLGDGHDCAIMVNGDSPTLPTDFIVEAIAALRAPGDRVVLGPALDGGYYLVGLKRPHPRLFEDIAWSTPDVLACTVERARELGLPVMLLPRWYDVDEPQDVLRLQREFAGQAPCLNSGMTGGPAPHTRALLAEWAGGERSAFSGGLETKCLAPPVTPTSCPPICGANQ</sequence>
<dbReference type="NCBIfam" id="TIGR04282">
    <property type="entry name" value="glyco_like_cofC"/>
    <property type="match status" value="1"/>
</dbReference>
<gene>
    <name evidence="1" type="ORF">R9Z33_06020</name>
</gene>
<dbReference type="EMBL" id="CP137852">
    <property type="protein sequence ID" value="WPB86427.1"/>
    <property type="molecule type" value="Genomic_DNA"/>
</dbReference>
<dbReference type="Pfam" id="PF09837">
    <property type="entry name" value="DUF2064"/>
    <property type="match status" value="1"/>
</dbReference>
<dbReference type="RefSeq" id="WP_318650400.1">
    <property type="nucleotide sequence ID" value="NZ_CP137852.1"/>
</dbReference>
<evidence type="ECO:0000313" key="2">
    <source>
        <dbReference type="Proteomes" id="UP001305521"/>
    </source>
</evidence>
<organism evidence="1 2">
    <name type="scientific">Sediminicoccus rosea</name>
    <dbReference type="NCBI Taxonomy" id="1225128"/>
    <lineage>
        <taxon>Bacteria</taxon>
        <taxon>Pseudomonadati</taxon>
        <taxon>Pseudomonadota</taxon>
        <taxon>Alphaproteobacteria</taxon>
        <taxon>Acetobacterales</taxon>
        <taxon>Roseomonadaceae</taxon>
        <taxon>Sediminicoccus</taxon>
    </lineage>
</organism>
<reference evidence="1 2" key="1">
    <citation type="submission" date="2023-11" db="EMBL/GenBank/DDBJ databases">
        <title>Arctic aerobic anoxygenic photoheterotroph Sediminicoccus rosea KRV36 adapts its photosynthesis to long days of polar summer.</title>
        <authorList>
            <person name="Tomasch J."/>
            <person name="Kopejtka K."/>
            <person name="Bily T."/>
            <person name="Gardiner A.T."/>
            <person name="Gardian Z."/>
            <person name="Shivaramu S."/>
            <person name="Koblizek M."/>
            <person name="Engelhardt F."/>
            <person name="Kaftan D."/>
        </authorList>
    </citation>
    <scope>NUCLEOTIDE SEQUENCE [LARGE SCALE GENOMIC DNA]</scope>
    <source>
        <strain evidence="1 2">R-30</strain>
    </source>
</reference>
<dbReference type="Proteomes" id="UP001305521">
    <property type="component" value="Chromosome"/>
</dbReference>
<dbReference type="SUPFAM" id="SSF53448">
    <property type="entry name" value="Nucleotide-diphospho-sugar transferases"/>
    <property type="match status" value="1"/>
</dbReference>
<dbReference type="Gene3D" id="3.90.550.10">
    <property type="entry name" value="Spore Coat Polysaccharide Biosynthesis Protein SpsA, Chain A"/>
    <property type="match status" value="1"/>
</dbReference>
<name>A0ABZ0PM32_9PROT</name>
<keyword evidence="2" id="KW-1185">Reference proteome</keyword>